<dbReference type="AlphaFoldDB" id="A2EI90"/>
<gene>
    <name evidence="1" type="ORF">TVAG_430150</name>
</gene>
<dbReference type="KEGG" id="tva:4765544"/>
<dbReference type="VEuPathDB" id="TrichDB:TVAG_430150"/>
<accession>A2EI90</accession>
<organism evidence="1 2">
    <name type="scientific">Trichomonas vaginalis (strain ATCC PRA-98 / G3)</name>
    <dbReference type="NCBI Taxonomy" id="412133"/>
    <lineage>
        <taxon>Eukaryota</taxon>
        <taxon>Metamonada</taxon>
        <taxon>Parabasalia</taxon>
        <taxon>Trichomonadida</taxon>
        <taxon>Trichomonadidae</taxon>
        <taxon>Trichomonas</taxon>
    </lineage>
</organism>
<dbReference type="RefSeq" id="XP_001319873.1">
    <property type="nucleotide sequence ID" value="XM_001319838.1"/>
</dbReference>
<sequence length="164" mass="19680">MNEYSIKNFSDIEVPDEFKLIIEFERMIWDDDNWNEQEINKFIDENLNKNGITIEYIEKVFTKAAEKRPLRKTALADTLSKIEISHNRIYSLHSPEFACFLRNRGVSIDCDYYKIEESKLIEIYPKDSLAWLIAWGSFEDFKTKCLAINSDFTQRYYEYHEYIV</sequence>
<reference evidence="1" key="2">
    <citation type="journal article" date="2007" name="Science">
        <title>Draft genome sequence of the sexually transmitted pathogen Trichomonas vaginalis.</title>
        <authorList>
            <person name="Carlton J.M."/>
            <person name="Hirt R.P."/>
            <person name="Silva J.C."/>
            <person name="Delcher A.L."/>
            <person name="Schatz M."/>
            <person name="Zhao Q."/>
            <person name="Wortman J.R."/>
            <person name="Bidwell S.L."/>
            <person name="Alsmark U.C.M."/>
            <person name="Besteiro S."/>
            <person name="Sicheritz-Ponten T."/>
            <person name="Noel C.J."/>
            <person name="Dacks J.B."/>
            <person name="Foster P.G."/>
            <person name="Simillion C."/>
            <person name="Van de Peer Y."/>
            <person name="Miranda-Saavedra D."/>
            <person name="Barton G.J."/>
            <person name="Westrop G.D."/>
            <person name="Mueller S."/>
            <person name="Dessi D."/>
            <person name="Fiori P.L."/>
            <person name="Ren Q."/>
            <person name="Paulsen I."/>
            <person name="Zhang H."/>
            <person name="Bastida-Corcuera F.D."/>
            <person name="Simoes-Barbosa A."/>
            <person name="Brown M.T."/>
            <person name="Hayes R.D."/>
            <person name="Mukherjee M."/>
            <person name="Okumura C.Y."/>
            <person name="Schneider R."/>
            <person name="Smith A.J."/>
            <person name="Vanacova S."/>
            <person name="Villalvazo M."/>
            <person name="Haas B.J."/>
            <person name="Pertea M."/>
            <person name="Feldblyum T.V."/>
            <person name="Utterback T.R."/>
            <person name="Shu C.L."/>
            <person name="Osoegawa K."/>
            <person name="de Jong P.J."/>
            <person name="Hrdy I."/>
            <person name="Horvathova L."/>
            <person name="Zubacova Z."/>
            <person name="Dolezal P."/>
            <person name="Malik S.B."/>
            <person name="Logsdon J.M. Jr."/>
            <person name="Henze K."/>
            <person name="Gupta A."/>
            <person name="Wang C.C."/>
            <person name="Dunne R.L."/>
            <person name="Upcroft J.A."/>
            <person name="Upcroft P."/>
            <person name="White O."/>
            <person name="Salzberg S.L."/>
            <person name="Tang P."/>
            <person name="Chiu C.-H."/>
            <person name="Lee Y.-S."/>
            <person name="Embley T.M."/>
            <person name="Coombs G.H."/>
            <person name="Mottram J.C."/>
            <person name="Tachezy J."/>
            <person name="Fraser-Liggett C.M."/>
            <person name="Johnson P.J."/>
        </authorList>
    </citation>
    <scope>NUCLEOTIDE SEQUENCE [LARGE SCALE GENOMIC DNA]</scope>
    <source>
        <strain evidence="1">G3</strain>
    </source>
</reference>
<proteinExistence type="predicted"/>
<name>A2EI90_TRIV3</name>
<evidence type="ECO:0000313" key="2">
    <source>
        <dbReference type="Proteomes" id="UP000001542"/>
    </source>
</evidence>
<evidence type="ECO:0000313" key="1">
    <source>
        <dbReference type="EMBL" id="EAY07650.1"/>
    </source>
</evidence>
<keyword evidence="2" id="KW-1185">Reference proteome</keyword>
<dbReference type="VEuPathDB" id="TrichDB:TVAGG3_0776040"/>
<reference evidence="1" key="1">
    <citation type="submission" date="2006-10" db="EMBL/GenBank/DDBJ databases">
        <authorList>
            <person name="Amadeo P."/>
            <person name="Zhao Q."/>
            <person name="Wortman J."/>
            <person name="Fraser-Liggett C."/>
            <person name="Carlton J."/>
        </authorList>
    </citation>
    <scope>NUCLEOTIDE SEQUENCE</scope>
    <source>
        <strain evidence="1">G3</strain>
    </source>
</reference>
<dbReference type="EMBL" id="DS113395">
    <property type="protein sequence ID" value="EAY07650.1"/>
    <property type="molecule type" value="Genomic_DNA"/>
</dbReference>
<dbReference type="Proteomes" id="UP000001542">
    <property type="component" value="Unassembled WGS sequence"/>
</dbReference>
<dbReference type="InParanoid" id="A2EI90"/>
<protein>
    <submittedName>
        <fullName evidence="1">Uncharacterized protein</fullName>
    </submittedName>
</protein>